<evidence type="ECO:0000313" key="2">
    <source>
        <dbReference type="Proteomes" id="UP001162060"/>
    </source>
</evidence>
<protein>
    <submittedName>
        <fullName evidence="1">Uncharacterized protein</fullName>
    </submittedName>
</protein>
<accession>A0AAV1T4F3</accession>
<gene>
    <name evidence="1" type="ORF">PM001_LOCUS2060</name>
</gene>
<organism evidence="1 2">
    <name type="scientific">Peronospora matthiolae</name>
    <dbReference type="NCBI Taxonomy" id="2874970"/>
    <lineage>
        <taxon>Eukaryota</taxon>
        <taxon>Sar</taxon>
        <taxon>Stramenopiles</taxon>
        <taxon>Oomycota</taxon>
        <taxon>Peronosporomycetes</taxon>
        <taxon>Peronosporales</taxon>
        <taxon>Peronosporaceae</taxon>
        <taxon>Peronospora</taxon>
    </lineage>
</organism>
<evidence type="ECO:0000313" key="1">
    <source>
        <dbReference type="EMBL" id="CAK7900356.1"/>
    </source>
</evidence>
<dbReference type="EMBL" id="CAKLBY020000016">
    <property type="protein sequence ID" value="CAK7900356.1"/>
    <property type="molecule type" value="Genomic_DNA"/>
</dbReference>
<comment type="caution">
    <text evidence="1">The sequence shown here is derived from an EMBL/GenBank/DDBJ whole genome shotgun (WGS) entry which is preliminary data.</text>
</comment>
<reference evidence="1" key="1">
    <citation type="submission" date="2024-01" db="EMBL/GenBank/DDBJ databases">
        <authorList>
            <person name="Webb A."/>
        </authorList>
    </citation>
    <scope>NUCLEOTIDE SEQUENCE</scope>
    <source>
        <strain evidence="1">Pm1</strain>
    </source>
</reference>
<dbReference type="Proteomes" id="UP001162060">
    <property type="component" value="Unassembled WGS sequence"/>
</dbReference>
<dbReference type="AlphaFoldDB" id="A0AAV1T4F3"/>
<proteinExistence type="predicted"/>
<sequence length="98" mass="11159">MVRGRRFARGSSDEVGRLVIGCRSVSECVRVASRCGCQTGRAFRERLYESLPLRRRQAHGRTDGRRDRVLYPVRCLLVKVKPPIDDGTGRPRSLFDGR</sequence>
<name>A0AAV1T4F3_9STRA</name>